<proteinExistence type="predicted"/>
<reference evidence="2 3" key="1">
    <citation type="journal article" date="2023" name="Commun. Biol.">
        <title>Genome analysis of Parmales, the sister group of diatoms, reveals the evolutionary specialization of diatoms from phago-mixotrophs to photoautotrophs.</title>
        <authorList>
            <person name="Ban H."/>
            <person name="Sato S."/>
            <person name="Yoshikawa S."/>
            <person name="Yamada K."/>
            <person name="Nakamura Y."/>
            <person name="Ichinomiya M."/>
            <person name="Sato N."/>
            <person name="Blanc-Mathieu R."/>
            <person name="Endo H."/>
            <person name="Kuwata A."/>
            <person name="Ogata H."/>
        </authorList>
    </citation>
    <scope>NUCLEOTIDE SEQUENCE [LARGE SCALE GENOMIC DNA]</scope>
</reference>
<name>A0ABQ6M5Z4_9STRA</name>
<dbReference type="PROSITE" id="PS50011">
    <property type="entry name" value="PROTEIN_KINASE_DOM"/>
    <property type="match status" value="1"/>
</dbReference>
<dbReference type="InterPro" id="IPR011009">
    <property type="entry name" value="Kinase-like_dom_sf"/>
</dbReference>
<dbReference type="Proteomes" id="UP001165060">
    <property type="component" value="Unassembled WGS sequence"/>
</dbReference>
<evidence type="ECO:0000313" key="2">
    <source>
        <dbReference type="EMBL" id="GMI20201.1"/>
    </source>
</evidence>
<sequence>YAVLMPAADRNLDTIFRSERPDINAIRHLAQSTAAAVGHLHSKSLIHGDLKLLNVVRIMDRLCLIDLDASASIGDGDTKFFAGAKFSSGVAPPELIHKLKNKDERDEFASYFNSVVTDDPELWTKIEPKETKKGRFASHYVVKTFLTTVIGDGIEQPLDPHLLPYAPVESSAAFDMWSLGTVLFTLVTGSQLFKVNRDDDLNDGEAMEALMSWDEKKHLPKLLGSIENPPVKDLLFKLLARNPEDRPKDMDEVLNHDFFSERAASHSQIKDIAASQRRASARGKEILETQEKLLAGQAQIIEMSKATQELVENSTSKLCKAIFEATEVSTPTCFMI</sequence>
<dbReference type="EMBL" id="BRYB01005080">
    <property type="protein sequence ID" value="GMI20201.1"/>
    <property type="molecule type" value="Genomic_DNA"/>
</dbReference>
<feature type="domain" description="Protein kinase" evidence="1">
    <location>
        <begin position="1"/>
        <end position="259"/>
    </location>
</feature>
<gene>
    <name evidence="2" type="ORF">TeGR_g5519</name>
</gene>
<dbReference type="Pfam" id="PF00069">
    <property type="entry name" value="Pkinase"/>
    <property type="match status" value="1"/>
</dbReference>
<protein>
    <recommendedName>
        <fullName evidence="1">Protein kinase domain-containing protein</fullName>
    </recommendedName>
</protein>
<evidence type="ECO:0000313" key="3">
    <source>
        <dbReference type="Proteomes" id="UP001165060"/>
    </source>
</evidence>
<comment type="caution">
    <text evidence="2">The sequence shown here is derived from an EMBL/GenBank/DDBJ whole genome shotgun (WGS) entry which is preliminary data.</text>
</comment>
<dbReference type="InterPro" id="IPR000719">
    <property type="entry name" value="Prot_kinase_dom"/>
</dbReference>
<feature type="non-terminal residue" evidence="2">
    <location>
        <position position="336"/>
    </location>
</feature>
<accession>A0ABQ6M5Z4</accession>
<evidence type="ECO:0000259" key="1">
    <source>
        <dbReference type="PROSITE" id="PS50011"/>
    </source>
</evidence>
<dbReference type="SMART" id="SM00220">
    <property type="entry name" value="S_TKc"/>
    <property type="match status" value="1"/>
</dbReference>
<keyword evidence="3" id="KW-1185">Reference proteome</keyword>
<dbReference type="SUPFAM" id="SSF56112">
    <property type="entry name" value="Protein kinase-like (PK-like)"/>
    <property type="match status" value="1"/>
</dbReference>
<dbReference type="PANTHER" id="PTHR44167:SF24">
    <property type="entry name" value="SERINE_THREONINE-PROTEIN KINASE CHK2"/>
    <property type="match status" value="1"/>
</dbReference>
<organism evidence="2 3">
    <name type="scientific">Tetraparma gracilis</name>
    <dbReference type="NCBI Taxonomy" id="2962635"/>
    <lineage>
        <taxon>Eukaryota</taxon>
        <taxon>Sar</taxon>
        <taxon>Stramenopiles</taxon>
        <taxon>Ochrophyta</taxon>
        <taxon>Bolidophyceae</taxon>
        <taxon>Parmales</taxon>
        <taxon>Triparmaceae</taxon>
        <taxon>Tetraparma</taxon>
    </lineage>
</organism>
<dbReference type="PANTHER" id="PTHR44167">
    <property type="entry name" value="OVARIAN-SPECIFIC SERINE/THREONINE-PROTEIN KINASE LOK-RELATED"/>
    <property type="match status" value="1"/>
</dbReference>
<feature type="non-terminal residue" evidence="2">
    <location>
        <position position="1"/>
    </location>
</feature>
<dbReference type="Gene3D" id="1.10.510.10">
    <property type="entry name" value="Transferase(Phosphotransferase) domain 1"/>
    <property type="match status" value="1"/>
</dbReference>